<dbReference type="GO" id="GO:0006289">
    <property type="term" value="P:nucleotide-excision repair"/>
    <property type="evidence" value="ECO:0007669"/>
    <property type="project" value="InterPro"/>
</dbReference>
<dbReference type="GO" id="GO:0005675">
    <property type="term" value="C:transcription factor TFIIH holo complex"/>
    <property type="evidence" value="ECO:0000318"/>
    <property type="project" value="GO_Central"/>
</dbReference>
<evidence type="ECO:0000256" key="4">
    <source>
        <dbReference type="ARBA" id="ARBA00022833"/>
    </source>
</evidence>
<dbReference type="EnsemblMetazoa" id="XM_778932">
    <property type="protein sequence ID" value="XP_784025"/>
    <property type="gene ID" value="LOC578782"/>
</dbReference>
<evidence type="ECO:0000256" key="8">
    <source>
        <dbReference type="ARBA" id="ARBA00077720"/>
    </source>
</evidence>
<dbReference type="PROSITE" id="PS00518">
    <property type="entry name" value="ZF_RING_1"/>
    <property type="match status" value="1"/>
</dbReference>
<dbReference type="Proteomes" id="UP000007110">
    <property type="component" value="Unassembled WGS sequence"/>
</dbReference>
<dbReference type="FunFam" id="3.30.40.10:FF:000037">
    <property type="entry name" value="Cdk-activating kinase assembly factor MAT1, centre"/>
    <property type="match status" value="1"/>
</dbReference>
<dbReference type="KEGG" id="spu:578782"/>
<name>A0A7M7RE54_STRPU</name>
<dbReference type="Pfam" id="PF25811">
    <property type="entry name" value="CAK-anch_MAT1"/>
    <property type="match status" value="1"/>
</dbReference>
<feature type="domain" description="RING-type" evidence="12">
    <location>
        <begin position="6"/>
        <end position="50"/>
    </location>
</feature>
<accession>A0A7M7RE54</accession>
<keyword evidence="11" id="KW-0175">Coiled coil</keyword>
<dbReference type="OMA" id="QGLYYTA"/>
<evidence type="ECO:0000256" key="1">
    <source>
        <dbReference type="ARBA" id="ARBA00004123"/>
    </source>
</evidence>
<dbReference type="GO" id="GO:0006281">
    <property type="term" value="P:DNA repair"/>
    <property type="evidence" value="ECO:0000318"/>
    <property type="project" value="GO_Central"/>
</dbReference>
<dbReference type="PANTHER" id="PTHR12683:SF13">
    <property type="entry name" value="CDK-ACTIVATING KINASE ASSEMBLY FACTOR MAT1"/>
    <property type="match status" value="1"/>
</dbReference>
<organism evidence="13 14">
    <name type="scientific">Strongylocentrotus purpuratus</name>
    <name type="common">Purple sea urchin</name>
    <dbReference type="NCBI Taxonomy" id="7668"/>
    <lineage>
        <taxon>Eukaryota</taxon>
        <taxon>Metazoa</taxon>
        <taxon>Echinodermata</taxon>
        <taxon>Eleutherozoa</taxon>
        <taxon>Echinozoa</taxon>
        <taxon>Echinoidea</taxon>
        <taxon>Euechinoidea</taxon>
        <taxon>Echinacea</taxon>
        <taxon>Camarodonta</taxon>
        <taxon>Echinidea</taxon>
        <taxon>Strongylocentrotidae</taxon>
        <taxon>Strongylocentrotus</taxon>
    </lineage>
</organism>
<keyword evidence="14" id="KW-1185">Reference proteome</keyword>
<dbReference type="PANTHER" id="PTHR12683">
    <property type="entry name" value="CDK-ACTIVATING KINASE ASSEMBLY FACTOR MAT1"/>
    <property type="match status" value="1"/>
</dbReference>
<dbReference type="InterPro" id="IPR004575">
    <property type="entry name" value="MAT1/Tfb3"/>
</dbReference>
<evidence type="ECO:0000256" key="5">
    <source>
        <dbReference type="ARBA" id="ARBA00023242"/>
    </source>
</evidence>
<dbReference type="Gene3D" id="3.30.40.10">
    <property type="entry name" value="Zinc/RING finger domain, C3HC4 (zinc finger)"/>
    <property type="match status" value="1"/>
</dbReference>
<dbReference type="PROSITE" id="PS50089">
    <property type="entry name" value="ZF_RING_2"/>
    <property type="match status" value="1"/>
</dbReference>
<dbReference type="InterPro" id="IPR013083">
    <property type="entry name" value="Znf_RING/FYVE/PHD"/>
</dbReference>
<keyword evidence="3 10" id="KW-0863">Zinc-finger</keyword>
<protein>
    <recommendedName>
        <fullName evidence="6">CDK-activating kinase assembly factor MAT1</fullName>
    </recommendedName>
    <alternativeName>
        <fullName evidence="9">CDK7/cyclin-H assembly factor</fullName>
    </alternativeName>
    <alternativeName>
        <fullName evidence="7">Menage a trois</fullName>
    </alternativeName>
    <alternativeName>
        <fullName evidence="8">RING finger protein MAT1</fullName>
    </alternativeName>
</protein>
<dbReference type="InterPro" id="IPR001841">
    <property type="entry name" value="Znf_RING"/>
</dbReference>
<evidence type="ECO:0000256" key="9">
    <source>
        <dbReference type="ARBA" id="ARBA00083888"/>
    </source>
</evidence>
<sequence length="328" mass="38169">MDDQMCPRCKTTKYRNPSLKLMVNVCGHTICDNCVELLFVRGAGTCPECKTPLRRNQFRVQIFEDSVIEKEVDIRRRVMKDFNKQESDFPTLREYNDYLEDIEHIVYNLTNGVDVEDTRKKIENYRRENKELITRNRQIKSHDMMYLDALLEEEQQITEERKQEYQFLEKQTLNQKKKNKEALLDELIYSDRPADQVIASHVSNQQNQDAPIYKARPKAKKKAIETSSGARLGIGYQDNFLPIPKVEEIPYEYMEVEVYTFGPEAPSSLEKLQSDGYVRHIRPASPSGVGGGYKEHMACQRAVEEAFSGLFFFPFRLKNVDPLGIETS</sequence>
<evidence type="ECO:0000256" key="6">
    <source>
        <dbReference type="ARBA" id="ARBA00074719"/>
    </source>
</evidence>
<proteinExistence type="predicted"/>
<dbReference type="RefSeq" id="XP_784025.2">
    <property type="nucleotide sequence ID" value="XM_778932.5"/>
</dbReference>
<dbReference type="InParanoid" id="A0A7M7RE54"/>
<keyword evidence="2" id="KW-0479">Metal-binding</keyword>
<dbReference type="CTD" id="4331"/>
<reference evidence="14" key="1">
    <citation type="submission" date="2015-02" db="EMBL/GenBank/DDBJ databases">
        <title>Genome sequencing for Strongylocentrotus purpuratus.</title>
        <authorList>
            <person name="Murali S."/>
            <person name="Liu Y."/>
            <person name="Vee V."/>
            <person name="English A."/>
            <person name="Wang M."/>
            <person name="Skinner E."/>
            <person name="Han Y."/>
            <person name="Muzny D.M."/>
            <person name="Worley K.C."/>
            <person name="Gibbs R.A."/>
        </authorList>
    </citation>
    <scope>NUCLEOTIDE SEQUENCE</scope>
</reference>
<feature type="coiled-coil region" evidence="11">
    <location>
        <begin position="115"/>
        <end position="171"/>
    </location>
</feature>
<dbReference type="GeneID" id="578782"/>
<dbReference type="AlphaFoldDB" id="A0A7M7RE54"/>
<dbReference type="NCBIfam" id="TIGR00570">
    <property type="entry name" value="cdk7"/>
    <property type="match status" value="1"/>
</dbReference>
<evidence type="ECO:0000259" key="12">
    <source>
        <dbReference type="PROSITE" id="PS50089"/>
    </source>
</evidence>
<dbReference type="SUPFAM" id="SSF57850">
    <property type="entry name" value="RING/U-box"/>
    <property type="match status" value="1"/>
</dbReference>
<keyword evidence="5" id="KW-0539">Nucleus</keyword>
<evidence type="ECO:0000256" key="10">
    <source>
        <dbReference type="PROSITE-ProRule" id="PRU00175"/>
    </source>
</evidence>
<evidence type="ECO:0000256" key="2">
    <source>
        <dbReference type="ARBA" id="ARBA00022723"/>
    </source>
</evidence>
<evidence type="ECO:0000256" key="7">
    <source>
        <dbReference type="ARBA" id="ARBA00077380"/>
    </source>
</evidence>
<dbReference type="InterPro" id="IPR015877">
    <property type="entry name" value="MAT1_centre"/>
</dbReference>
<dbReference type="InterPro" id="IPR057657">
    <property type="entry name" value="MAT1_CAK-anch"/>
</dbReference>
<dbReference type="InterPro" id="IPR017907">
    <property type="entry name" value="Znf_RING_CS"/>
</dbReference>
<dbReference type="GO" id="GO:0061575">
    <property type="term" value="F:cyclin-dependent protein serine/threonine kinase activator activity"/>
    <property type="evidence" value="ECO:0007669"/>
    <property type="project" value="InterPro"/>
</dbReference>
<dbReference type="GO" id="GO:0008270">
    <property type="term" value="F:zinc ion binding"/>
    <property type="evidence" value="ECO:0007669"/>
    <property type="project" value="UniProtKB-KW"/>
</dbReference>
<dbReference type="CDD" id="cd16517">
    <property type="entry name" value="RING-HC_MAT1"/>
    <property type="match status" value="1"/>
</dbReference>
<keyword evidence="4" id="KW-0862">Zinc</keyword>
<dbReference type="Pfam" id="PF06391">
    <property type="entry name" value="MAT1"/>
    <property type="match status" value="1"/>
</dbReference>
<dbReference type="OrthoDB" id="5963at2759"/>
<reference evidence="13" key="2">
    <citation type="submission" date="2021-01" db="UniProtKB">
        <authorList>
            <consortium name="EnsemblMetazoa"/>
        </authorList>
    </citation>
    <scope>IDENTIFICATION</scope>
</reference>
<evidence type="ECO:0000313" key="14">
    <source>
        <dbReference type="Proteomes" id="UP000007110"/>
    </source>
</evidence>
<comment type="subcellular location">
    <subcellularLocation>
        <location evidence="1">Nucleus</location>
    </subcellularLocation>
</comment>
<dbReference type="SMART" id="SM00184">
    <property type="entry name" value="RING"/>
    <property type="match status" value="1"/>
</dbReference>
<evidence type="ECO:0000256" key="11">
    <source>
        <dbReference type="SAM" id="Coils"/>
    </source>
</evidence>
<evidence type="ECO:0000313" key="13">
    <source>
        <dbReference type="EnsemblMetazoa" id="XP_784025"/>
    </source>
</evidence>
<dbReference type="Pfam" id="PF17121">
    <property type="entry name" value="zf-C3HC4_5"/>
    <property type="match status" value="1"/>
</dbReference>
<dbReference type="GO" id="GO:0006357">
    <property type="term" value="P:regulation of transcription by RNA polymerase II"/>
    <property type="evidence" value="ECO:0000318"/>
    <property type="project" value="GO_Central"/>
</dbReference>
<evidence type="ECO:0000256" key="3">
    <source>
        <dbReference type="ARBA" id="ARBA00022771"/>
    </source>
</evidence>